<dbReference type="Gene3D" id="1.10.1200.10">
    <property type="entry name" value="ACP-like"/>
    <property type="match status" value="1"/>
</dbReference>
<protein>
    <submittedName>
        <fullName evidence="4">Acyl carrier protein</fullName>
    </submittedName>
</protein>
<dbReference type="InterPro" id="IPR006162">
    <property type="entry name" value="Ppantetheine_attach_site"/>
</dbReference>
<dbReference type="NCBIfam" id="NF006617">
    <property type="entry name" value="PRK09184.1"/>
    <property type="match status" value="1"/>
</dbReference>
<dbReference type="PROSITE" id="PS50075">
    <property type="entry name" value="CARRIER"/>
    <property type="match status" value="1"/>
</dbReference>
<accession>A0ABS4SHJ6</accession>
<comment type="caution">
    <text evidence="4">The sequence shown here is derived from an EMBL/GenBank/DDBJ whole genome shotgun (WGS) entry which is preliminary data.</text>
</comment>
<dbReference type="InterPro" id="IPR009081">
    <property type="entry name" value="PP-bd_ACP"/>
</dbReference>
<keyword evidence="5" id="KW-1185">Reference proteome</keyword>
<evidence type="ECO:0000259" key="3">
    <source>
        <dbReference type="PROSITE" id="PS50075"/>
    </source>
</evidence>
<keyword evidence="2" id="KW-0597">Phosphoprotein</keyword>
<dbReference type="Proteomes" id="UP000781958">
    <property type="component" value="Unassembled WGS sequence"/>
</dbReference>
<feature type="domain" description="Carrier" evidence="3">
    <location>
        <begin position="2"/>
        <end position="84"/>
    </location>
</feature>
<name>A0ABS4SHJ6_9PROT</name>
<evidence type="ECO:0000256" key="1">
    <source>
        <dbReference type="ARBA" id="ARBA00022450"/>
    </source>
</evidence>
<dbReference type="Pfam" id="PF00550">
    <property type="entry name" value="PP-binding"/>
    <property type="match status" value="1"/>
</dbReference>
<dbReference type="SUPFAM" id="SSF47336">
    <property type="entry name" value="ACP-like"/>
    <property type="match status" value="1"/>
</dbReference>
<sequence>MDDLETEVKALIVDSLKLEDLRPEDIDSEEPLFVDGLGLDSIDALELGVALRKKFGLRIESVSEDIKAHFATVRSLARFIRSQQTADAAAQQA</sequence>
<gene>
    <name evidence="4" type="ORF">J2851_001813</name>
</gene>
<keyword evidence="1" id="KW-0596">Phosphopantetheine</keyword>
<organism evidence="4 5">
    <name type="scientific">Azospirillum rugosum</name>
    <dbReference type="NCBI Taxonomy" id="416170"/>
    <lineage>
        <taxon>Bacteria</taxon>
        <taxon>Pseudomonadati</taxon>
        <taxon>Pseudomonadota</taxon>
        <taxon>Alphaproteobacteria</taxon>
        <taxon>Rhodospirillales</taxon>
        <taxon>Azospirillaceae</taxon>
        <taxon>Azospirillum</taxon>
    </lineage>
</organism>
<dbReference type="InterPro" id="IPR036736">
    <property type="entry name" value="ACP-like_sf"/>
</dbReference>
<evidence type="ECO:0000313" key="4">
    <source>
        <dbReference type="EMBL" id="MBP2292052.1"/>
    </source>
</evidence>
<evidence type="ECO:0000256" key="2">
    <source>
        <dbReference type="ARBA" id="ARBA00022553"/>
    </source>
</evidence>
<proteinExistence type="predicted"/>
<dbReference type="PROSITE" id="PS00012">
    <property type="entry name" value="PHOSPHOPANTETHEINE"/>
    <property type="match status" value="1"/>
</dbReference>
<reference evidence="4 5" key="1">
    <citation type="submission" date="2021-03" db="EMBL/GenBank/DDBJ databases">
        <title>Genomic Encyclopedia of Type Strains, Phase III (KMG-III): the genomes of soil and plant-associated and newly described type strains.</title>
        <authorList>
            <person name="Whitman W."/>
        </authorList>
    </citation>
    <scope>NUCLEOTIDE SEQUENCE [LARGE SCALE GENOMIC DNA]</scope>
    <source>
        <strain evidence="4 5">IMMIB AFH-6</strain>
    </source>
</reference>
<evidence type="ECO:0000313" key="5">
    <source>
        <dbReference type="Proteomes" id="UP000781958"/>
    </source>
</evidence>
<dbReference type="RefSeq" id="WP_209765861.1">
    <property type="nucleotide sequence ID" value="NZ_JAGINP010000005.1"/>
</dbReference>
<dbReference type="EMBL" id="JAGINP010000005">
    <property type="protein sequence ID" value="MBP2292052.1"/>
    <property type="molecule type" value="Genomic_DNA"/>
</dbReference>